<dbReference type="Pfam" id="PF00145">
    <property type="entry name" value="DNA_methylase"/>
    <property type="match status" value="1"/>
</dbReference>
<dbReference type="AlphaFoldDB" id="A0AAP8QCB9"/>
<name>A0AAP8QCB9_BRELA</name>
<dbReference type="GO" id="GO:0008168">
    <property type="term" value="F:methyltransferase activity"/>
    <property type="evidence" value="ECO:0007669"/>
    <property type="project" value="UniProtKB-KW"/>
</dbReference>
<dbReference type="GO" id="GO:0032259">
    <property type="term" value="P:methylation"/>
    <property type="evidence" value="ECO:0007669"/>
    <property type="project" value="UniProtKB-KW"/>
</dbReference>
<accession>A0AAP8QCB9</accession>
<keyword evidence="2" id="KW-0808">Transferase</keyword>
<evidence type="ECO:0000313" key="4">
    <source>
        <dbReference type="EMBL" id="PPB02148.1"/>
    </source>
</evidence>
<proteinExistence type="predicted"/>
<evidence type="ECO:0000256" key="3">
    <source>
        <dbReference type="ARBA" id="ARBA00022747"/>
    </source>
</evidence>
<dbReference type="InterPro" id="IPR001525">
    <property type="entry name" value="C5_MeTfrase"/>
</dbReference>
<dbReference type="Proteomes" id="UP000239759">
    <property type="component" value="Unassembled WGS sequence"/>
</dbReference>
<protein>
    <recommendedName>
        <fullName evidence="6">DNA (cytosine-5-)-methyltransferase</fullName>
    </recommendedName>
</protein>
<comment type="caution">
    <text evidence="4">The sequence shown here is derived from an EMBL/GenBank/DDBJ whole genome shotgun (WGS) entry which is preliminary data.</text>
</comment>
<gene>
    <name evidence="4" type="ORF">C4A77_13035</name>
</gene>
<dbReference type="InterPro" id="IPR029063">
    <property type="entry name" value="SAM-dependent_MTases_sf"/>
</dbReference>
<evidence type="ECO:0000256" key="1">
    <source>
        <dbReference type="ARBA" id="ARBA00022603"/>
    </source>
</evidence>
<keyword evidence="3" id="KW-0680">Restriction system</keyword>
<dbReference type="EMBL" id="PRKQ01000014">
    <property type="protein sequence ID" value="PPB02148.1"/>
    <property type="molecule type" value="Genomic_DNA"/>
</dbReference>
<evidence type="ECO:0000313" key="5">
    <source>
        <dbReference type="Proteomes" id="UP000239759"/>
    </source>
</evidence>
<dbReference type="GO" id="GO:0009307">
    <property type="term" value="P:DNA restriction-modification system"/>
    <property type="evidence" value="ECO:0007669"/>
    <property type="project" value="UniProtKB-KW"/>
</dbReference>
<dbReference type="SUPFAM" id="SSF53335">
    <property type="entry name" value="S-adenosyl-L-methionine-dependent methyltransferases"/>
    <property type="match status" value="1"/>
</dbReference>
<dbReference type="RefSeq" id="WP_104032090.1">
    <property type="nucleotide sequence ID" value="NZ_PRKQ01000014.1"/>
</dbReference>
<evidence type="ECO:0000256" key="2">
    <source>
        <dbReference type="ARBA" id="ARBA00022679"/>
    </source>
</evidence>
<reference evidence="4 5" key="1">
    <citation type="submission" date="2018-02" db="EMBL/GenBank/DDBJ databases">
        <title>Comparative analysis of genomes of three Brevibacillus laterosporus strains producers of potent antimicrobials isolated from silage.</title>
        <authorList>
            <person name="Kojic M."/>
            <person name="Miljkovic M."/>
            <person name="Studholme D."/>
            <person name="Filipic B."/>
        </authorList>
    </citation>
    <scope>NUCLEOTIDE SEQUENCE [LARGE SCALE GENOMIC DNA]</scope>
    <source>
        <strain evidence="4 5">BGSP11</strain>
    </source>
</reference>
<organism evidence="4 5">
    <name type="scientific">Brevibacillus laterosporus</name>
    <name type="common">Bacillus laterosporus</name>
    <dbReference type="NCBI Taxonomy" id="1465"/>
    <lineage>
        <taxon>Bacteria</taxon>
        <taxon>Bacillati</taxon>
        <taxon>Bacillota</taxon>
        <taxon>Bacilli</taxon>
        <taxon>Bacillales</taxon>
        <taxon>Paenibacillaceae</taxon>
        <taxon>Brevibacillus</taxon>
    </lineage>
</organism>
<sequence>MRLLTSSNFEEQIIVEGYQQAKESIVTKVGNKIKKTFGRKSKITDITSILSVKKKVTVVVSREELKKVVGSTFDISEESFDFVYQNENINEGFFHKVKESLKNLSIPLQIGFLFSGAGIMDLVFKQAGFNIVFALEENADAVKTYRYNHGDHVVHAWDYRWFFLCRTLF</sequence>
<dbReference type="Gene3D" id="3.40.50.150">
    <property type="entry name" value="Vaccinia Virus protein VP39"/>
    <property type="match status" value="1"/>
</dbReference>
<evidence type="ECO:0008006" key="6">
    <source>
        <dbReference type="Google" id="ProtNLM"/>
    </source>
</evidence>
<keyword evidence="1" id="KW-0489">Methyltransferase</keyword>